<dbReference type="Proteomes" id="UP000660262">
    <property type="component" value="Unassembled WGS sequence"/>
</dbReference>
<protein>
    <submittedName>
        <fullName evidence="2">Tubulin polyglutamylase complex subunit 2</fullName>
    </submittedName>
</protein>
<evidence type="ECO:0000313" key="3">
    <source>
        <dbReference type="Proteomes" id="UP000660262"/>
    </source>
</evidence>
<dbReference type="InterPro" id="IPR039231">
    <property type="entry name" value="TPGS2"/>
</dbReference>
<organism evidence="2 3">
    <name type="scientific">Pycnococcus provasolii</name>
    <dbReference type="NCBI Taxonomy" id="41880"/>
    <lineage>
        <taxon>Eukaryota</taxon>
        <taxon>Viridiplantae</taxon>
        <taxon>Chlorophyta</taxon>
        <taxon>Pseudoscourfieldiophyceae</taxon>
        <taxon>Pseudoscourfieldiales</taxon>
        <taxon>Pycnococcaceae</taxon>
        <taxon>Pycnococcus</taxon>
    </lineage>
</organism>
<evidence type="ECO:0000256" key="1">
    <source>
        <dbReference type="SAM" id="MobiDB-lite"/>
    </source>
</evidence>
<evidence type="ECO:0000313" key="2">
    <source>
        <dbReference type="EMBL" id="GHP08343.1"/>
    </source>
</evidence>
<name>A0A830HNQ7_9CHLO</name>
<dbReference type="PANTHER" id="PTHR31854">
    <property type="entry name" value="TUBULIN POLYGLUTAMYLASE COMPLEX SUBUNIT 2"/>
    <property type="match status" value="1"/>
</dbReference>
<dbReference type="EMBL" id="BNJQ01000020">
    <property type="protein sequence ID" value="GHP08343.1"/>
    <property type="molecule type" value="Genomic_DNA"/>
</dbReference>
<feature type="compositionally biased region" description="Basic residues" evidence="1">
    <location>
        <begin position="204"/>
        <end position="216"/>
    </location>
</feature>
<feature type="compositionally biased region" description="Polar residues" evidence="1">
    <location>
        <begin position="242"/>
        <end position="253"/>
    </location>
</feature>
<accession>A0A830HNQ7</accession>
<comment type="caution">
    <text evidence="2">The sequence shown here is derived from an EMBL/GenBank/DDBJ whole genome shotgun (WGS) entry which is preliminary data.</text>
</comment>
<keyword evidence="3" id="KW-1185">Reference proteome</keyword>
<gene>
    <name evidence="2" type="ORF">PPROV_000708200</name>
</gene>
<dbReference type="OrthoDB" id="567591at2759"/>
<sequence length="295" mass="31638">MAEAHMTALLNYLRADPHVANVRHVVRPGCPLSAITAWEERHAPKKLPDDFKAFLLTTDGLDVRYDLILRGTAFPVGALCVNALANADVRPAPAPCAGPGDSDERPATGQNAVCVDLDDTCTCGRVAIVYENGDEVATHVGFQDIAGVWHKLANTFSQYYRLMVVHLGLPRWQLKFTPVGLDPDAASWHRLLRPEQLAVDLGRGRMRRKARRKKSKSALQAQQQQQQQQAAAAAAAAAVTSLSSATTRGTSATKARGASAARISGRAPLPPRRGSTTAGGSRPTSASRPRGRNDV</sequence>
<dbReference type="PANTHER" id="PTHR31854:SF2">
    <property type="entry name" value="TUBULIN POLYGLUTAMYLASE COMPLEX SUBUNIT 2"/>
    <property type="match status" value="1"/>
</dbReference>
<feature type="compositionally biased region" description="Polar residues" evidence="1">
    <location>
        <begin position="274"/>
        <end position="287"/>
    </location>
</feature>
<dbReference type="AlphaFoldDB" id="A0A830HNQ7"/>
<feature type="compositionally biased region" description="Low complexity" evidence="1">
    <location>
        <begin position="217"/>
        <end position="226"/>
    </location>
</feature>
<reference evidence="2" key="1">
    <citation type="submission" date="2020-10" db="EMBL/GenBank/DDBJ databases">
        <title>Unveiling of a novel bifunctional photoreceptor, Dualchrome1, isolated from a cosmopolitan green alga.</title>
        <authorList>
            <person name="Suzuki S."/>
            <person name="Kawachi M."/>
        </authorList>
    </citation>
    <scope>NUCLEOTIDE SEQUENCE</scope>
    <source>
        <strain evidence="2">NIES 2893</strain>
    </source>
</reference>
<feature type="region of interest" description="Disordered" evidence="1">
    <location>
        <begin position="242"/>
        <end position="295"/>
    </location>
</feature>
<feature type="region of interest" description="Disordered" evidence="1">
    <location>
        <begin position="202"/>
        <end position="226"/>
    </location>
</feature>
<proteinExistence type="predicted"/>
<feature type="compositionally biased region" description="Low complexity" evidence="1">
    <location>
        <begin position="255"/>
        <end position="267"/>
    </location>
</feature>